<organism evidence="3 4">
    <name type="scientific">Kribbella yunnanensis</name>
    <dbReference type="NCBI Taxonomy" id="190194"/>
    <lineage>
        <taxon>Bacteria</taxon>
        <taxon>Bacillati</taxon>
        <taxon>Actinomycetota</taxon>
        <taxon>Actinomycetes</taxon>
        <taxon>Propionibacteriales</taxon>
        <taxon>Kribbellaceae</taxon>
        <taxon>Kribbella</taxon>
    </lineage>
</organism>
<dbReference type="Gene3D" id="3.40.50.12780">
    <property type="entry name" value="N-terminal domain of ligase-like"/>
    <property type="match status" value="1"/>
</dbReference>
<dbReference type="InterPro" id="IPR042099">
    <property type="entry name" value="ANL_N_sf"/>
</dbReference>
<dbReference type="Gene3D" id="3.30.300.30">
    <property type="match status" value="1"/>
</dbReference>
<accession>A0ABP4V0I0</accession>
<dbReference type="Pfam" id="PF13193">
    <property type="entry name" value="AMP-binding_C"/>
    <property type="match status" value="1"/>
</dbReference>
<comment type="caution">
    <text evidence="3">The sequence shown here is derived from an EMBL/GenBank/DDBJ whole genome shotgun (WGS) entry which is preliminary data.</text>
</comment>
<dbReference type="PANTHER" id="PTHR43767">
    <property type="entry name" value="LONG-CHAIN-FATTY-ACID--COA LIGASE"/>
    <property type="match status" value="1"/>
</dbReference>
<dbReference type="Proteomes" id="UP001500280">
    <property type="component" value="Unassembled WGS sequence"/>
</dbReference>
<dbReference type="EMBL" id="BAAANF010000023">
    <property type="protein sequence ID" value="GAA1713318.1"/>
    <property type="molecule type" value="Genomic_DNA"/>
</dbReference>
<evidence type="ECO:0000259" key="1">
    <source>
        <dbReference type="Pfam" id="PF00501"/>
    </source>
</evidence>
<dbReference type="InterPro" id="IPR050237">
    <property type="entry name" value="ATP-dep_AMP-bd_enzyme"/>
</dbReference>
<dbReference type="InterPro" id="IPR000873">
    <property type="entry name" value="AMP-dep_synth/lig_dom"/>
</dbReference>
<dbReference type="Pfam" id="PF00501">
    <property type="entry name" value="AMP-binding"/>
    <property type="match status" value="1"/>
</dbReference>
<keyword evidence="4" id="KW-1185">Reference proteome</keyword>
<feature type="domain" description="AMP-dependent synthetase/ligase" evidence="1">
    <location>
        <begin position="8"/>
        <end position="371"/>
    </location>
</feature>
<evidence type="ECO:0000259" key="2">
    <source>
        <dbReference type="Pfam" id="PF13193"/>
    </source>
</evidence>
<dbReference type="SUPFAM" id="SSF56801">
    <property type="entry name" value="Acetyl-CoA synthetase-like"/>
    <property type="match status" value="1"/>
</dbReference>
<evidence type="ECO:0000313" key="4">
    <source>
        <dbReference type="Proteomes" id="UP001500280"/>
    </source>
</evidence>
<name>A0ABP4V0I0_9ACTN</name>
<dbReference type="RefSeq" id="WP_344162567.1">
    <property type="nucleotide sequence ID" value="NZ_BAAANF010000023.1"/>
</dbReference>
<dbReference type="InterPro" id="IPR025110">
    <property type="entry name" value="AMP-bd_C"/>
</dbReference>
<proteinExistence type="predicted"/>
<protein>
    <submittedName>
        <fullName evidence="3">Long-chain fatty acid--CoA ligase</fullName>
    </submittedName>
</protein>
<dbReference type="NCBIfam" id="NF004837">
    <property type="entry name" value="PRK06187.1"/>
    <property type="match status" value="1"/>
</dbReference>
<dbReference type="PROSITE" id="PS00455">
    <property type="entry name" value="AMP_BINDING"/>
    <property type="match status" value="1"/>
</dbReference>
<keyword evidence="3" id="KW-0436">Ligase</keyword>
<dbReference type="GO" id="GO:0016874">
    <property type="term" value="F:ligase activity"/>
    <property type="evidence" value="ECO:0007669"/>
    <property type="project" value="UniProtKB-KW"/>
</dbReference>
<evidence type="ECO:0000313" key="3">
    <source>
        <dbReference type="EMBL" id="GAA1713318.1"/>
    </source>
</evidence>
<dbReference type="InterPro" id="IPR045851">
    <property type="entry name" value="AMP-bd_C_sf"/>
</dbReference>
<dbReference type="CDD" id="cd17631">
    <property type="entry name" value="FACL_FadD13-like"/>
    <property type="match status" value="1"/>
</dbReference>
<gene>
    <name evidence="3" type="ORF">GCM10009745_72010</name>
</gene>
<dbReference type="PANTHER" id="PTHR43767:SF1">
    <property type="entry name" value="NONRIBOSOMAL PEPTIDE SYNTHASE PES1 (EUROFUNG)-RELATED"/>
    <property type="match status" value="1"/>
</dbReference>
<feature type="domain" description="AMP-binding enzyme C-terminal" evidence="2">
    <location>
        <begin position="421"/>
        <end position="496"/>
    </location>
</feature>
<sequence length="515" mass="55553">MYLTQGLHRAVQQTPDAVMTICGDRQRTVKEVAERVARLAGALRGLGVKAGDRVAMLSLNSDHYHEYLLAVPWANAVLNPVNIRWSPAEIAYSLRDSSTTVLFVDDTFADLIPVLREAHPELTTVIHIGDIPQPAGALCYQDMIDAAEPIEDARRGGEDLAGVFYTGGTTGLPKGVQLSHANLFTSSLGAAASGWFVSPGDRVLHAAPMFHLADLATWYTALAQGATQVFIPAFEPIAVLTAIAQHRVTKTLLVPAMIQVLVDHPAIADYDLASLQGILYGASPIAQAVIERTMEVLPSVTLTQGFGMTELASLITVLTPEDHCDETLRRSAGRAAPHTELRIVDPDDNELSAGAIGEILVRGGHVMTGYWNQPRETAEALRDGWMHTGDLGYLDEAGYLFVVDRIKDMIVTGGENVYSAEVENAVAQHPAVASCAVIGIPDPDWGERVHAVVVLQPGSALTHDDLRYHVKALIAGYKAPRSTDFVAALPVSGAGKILKRELRKRYEPGISHLDR</sequence>
<dbReference type="InterPro" id="IPR020845">
    <property type="entry name" value="AMP-binding_CS"/>
</dbReference>
<reference evidence="4" key="1">
    <citation type="journal article" date="2019" name="Int. J. Syst. Evol. Microbiol.">
        <title>The Global Catalogue of Microorganisms (GCM) 10K type strain sequencing project: providing services to taxonomists for standard genome sequencing and annotation.</title>
        <authorList>
            <consortium name="The Broad Institute Genomics Platform"/>
            <consortium name="The Broad Institute Genome Sequencing Center for Infectious Disease"/>
            <person name="Wu L."/>
            <person name="Ma J."/>
        </authorList>
    </citation>
    <scope>NUCLEOTIDE SEQUENCE [LARGE SCALE GENOMIC DNA]</scope>
    <source>
        <strain evidence="4">JCM 14307</strain>
    </source>
</reference>